<dbReference type="Proteomes" id="UP001333818">
    <property type="component" value="Unassembled WGS sequence"/>
</dbReference>
<dbReference type="EMBL" id="JAZBJZ010000009">
    <property type="protein sequence ID" value="MEE3715889.1"/>
    <property type="molecule type" value="Genomic_DNA"/>
</dbReference>
<name>A0AAW9PWC1_9CYAN</name>
<dbReference type="RefSeq" id="WP_330482313.1">
    <property type="nucleotide sequence ID" value="NZ_JAZBJZ010000009.1"/>
</dbReference>
<comment type="caution">
    <text evidence="1">The sequence shown here is derived from an EMBL/GenBank/DDBJ whole genome shotgun (WGS) entry which is preliminary data.</text>
</comment>
<protein>
    <submittedName>
        <fullName evidence="1">Uncharacterized protein</fullName>
    </submittedName>
</protein>
<evidence type="ECO:0000313" key="1">
    <source>
        <dbReference type="EMBL" id="MEE3715889.1"/>
    </source>
</evidence>
<dbReference type="AlphaFoldDB" id="A0AAW9PWC1"/>
<accession>A0AAW9PWC1</accession>
<proteinExistence type="predicted"/>
<sequence length="118" mass="13682">MAIRQRRYSKEALSQRGQALYDSGIRQQVEAGNEGKMERILILQHLHVMPHGSEDIKMIGVFENIQQAHYAIKQLSNQPSFSSYPEIIDPLSSDERSGFYIDEYQINKIHWKEGYVTV</sequence>
<reference evidence="1" key="1">
    <citation type="submission" date="2024-01" db="EMBL/GenBank/DDBJ databases">
        <title>Bank of Algae and Cyanobacteria of the Azores (BACA) strain genomes.</title>
        <authorList>
            <person name="Luz R."/>
            <person name="Cordeiro R."/>
            <person name="Fonseca A."/>
            <person name="Goncalves V."/>
        </authorList>
    </citation>
    <scope>NUCLEOTIDE SEQUENCE</scope>
    <source>
        <strain evidence="1">BACA0141</strain>
    </source>
</reference>
<gene>
    <name evidence="1" type="ORF">V2H45_03915</name>
</gene>
<evidence type="ECO:0000313" key="2">
    <source>
        <dbReference type="Proteomes" id="UP001333818"/>
    </source>
</evidence>
<keyword evidence="2" id="KW-1185">Reference proteome</keyword>
<organism evidence="1 2">
    <name type="scientific">Tumidithrix elongata BACA0141</name>
    <dbReference type="NCBI Taxonomy" id="2716417"/>
    <lineage>
        <taxon>Bacteria</taxon>
        <taxon>Bacillati</taxon>
        <taxon>Cyanobacteriota</taxon>
        <taxon>Cyanophyceae</taxon>
        <taxon>Pseudanabaenales</taxon>
        <taxon>Pseudanabaenaceae</taxon>
        <taxon>Tumidithrix</taxon>
        <taxon>Tumidithrix elongata</taxon>
    </lineage>
</organism>